<accession>A0AAD7GYX8</accession>
<reference evidence="1" key="1">
    <citation type="submission" date="2023-03" db="EMBL/GenBank/DDBJ databases">
        <title>Massive genome expansion in bonnet fungi (Mycena s.s.) driven by repeated elements and novel gene families across ecological guilds.</title>
        <authorList>
            <consortium name="Lawrence Berkeley National Laboratory"/>
            <person name="Harder C.B."/>
            <person name="Miyauchi S."/>
            <person name="Viragh M."/>
            <person name="Kuo A."/>
            <person name="Thoen E."/>
            <person name="Andreopoulos B."/>
            <person name="Lu D."/>
            <person name="Skrede I."/>
            <person name="Drula E."/>
            <person name="Henrissat B."/>
            <person name="Morin E."/>
            <person name="Kohler A."/>
            <person name="Barry K."/>
            <person name="LaButti K."/>
            <person name="Morin E."/>
            <person name="Salamov A."/>
            <person name="Lipzen A."/>
            <person name="Mereny Z."/>
            <person name="Hegedus B."/>
            <person name="Baldrian P."/>
            <person name="Stursova M."/>
            <person name="Weitz H."/>
            <person name="Taylor A."/>
            <person name="Grigoriev I.V."/>
            <person name="Nagy L.G."/>
            <person name="Martin F."/>
            <person name="Kauserud H."/>
        </authorList>
    </citation>
    <scope>NUCLEOTIDE SEQUENCE</scope>
    <source>
        <strain evidence="1">CBHHK067</strain>
    </source>
</reference>
<dbReference type="EMBL" id="JARKIE010000004">
    <property type="protein sequence ID" value="KAJ7708213.1"/>
    <property type="molecule type" value="Genomic_DNA"/>
</dbReference>
<protein>
    <recommendedName>
        <fullName evidence="3">F-box domain-containing protein</fullName>
    </recommendedName>
</protein>
<gene>
    <name evidence="1" type="ORF">B0H17DRAFT_1325134</name>
</gene>
<organism evidence="1 2">
    <name type="scientific">Mycena rosella</name>
    <name type="common">Pink bonnet</name>
    <name type="synonym">Agaricus rosellus</name>
    <dbReference type="NCBI Taxonomy" id="1033263"/>
    <lineage>
        <taxon>Eukaryota</taxon>
        <taxon>Fungi</taxon>
        <taxon>Dikarya</taxon>
        <taxon>Basidiomycota</taxon>
        <taxon>Agaricomycotina</taxon>
        <taxon>Agaricomycetes</taxon>
        <taxon>Agaricomycetidae</taxon>
        <taxon>Agaricales</taxon>
        <taxon>Marasmiineae</taxon>
        <taxon>Mycenaceae</taxon>
        <taxon>Mycena</taxon>
    </lineage>
</organism>
<dbReference type="AlphaFoldDB" id="A0AAD7GYX8"/>
<evidence type="ECO:0000313" key="2">
    <source>
        <dbReference type="Proteomes" id="UP001221757"/>
    </source>
</evidence>
<name>A0AAD7GYX8_MYCRO</name>
<keyword evidence="2" id="KW-1185">Reference proteome</keyword>
<dbReference type="InterPro" id="IPR032675">
    <property type="entry name" value="LRR_dom_sf"/>
</dbReference>
<sequence length="546" mass="60903">MHRSLKIPEIVALICFHILCPHELDSRLRSRASLATLAAVARTCTAFSNPALNLLWMSQETVMHLLQCMPEDIWSQESASDEDEEEEEGMGLARAILPSDWDRPLVYARRVKIFHFQEPYGLSWSPKFFEELRLSFPGEYLFPNLETLEWESHKGSLLPHVRMFLGPRLKHLTVAVFTSIAQLSLLPGLAKQCPALVDVQIEFSDDLERQCQSSLSLFVRGLNCVETLSVPCLDRAALEHVGRLPTFTSLKLHHQLPLPSSPALPSITNQALFTSLESLAVTGPDIGETLAFLAHSPIEAIDGTFPLLTTATTIATCYTTLVNTCSHAPLSSLSLRRGLIGQTNPTINTLPTAAHIETYAIRGPQLRPLFLFTDLTHVNLGTPVGFALDDIAVTEMARAWPHLISLHLSATEYAHVPPRVTLDGLLSFAKYCPFLISLDLPLDASTVPDWQEQRAQNRRVRQTRFRTLNVRRSPVVSPLAVSACLSSMFPNLRSVRCCRPDPDAVPGSRAHETTILYERWTTVEAALPVLRTVRAEERHWAQRGSR</sequence>
<comment type="caution">
    <text evidence="1">The sequence shown here is derived from an EMBL/GenBank/DDBJ whole genome shotgun (WGS) entry which is preliminary data.</text>
</comment>
<dbReference type="Proteomes" id="UP001221757">
    <property type="component" value="Unassembled WGS sequence"/>
</dbReference>
<evidence type="ECO:0000313" key="1">
    <source>
        <dbReference type="EMBL" id="KAJ7708213.1"/>
    </source>
</evidence>
<proteinExistence type="predicted"/>
<evidence type="ECO:0008006" key="3">
    <source>
        <dbReference type="Google" id="ProtNLM"/>
    </source>
</evidence>
<dbReference type="Gene3D" id="3.80.10.10">
    <property type="entry name" value="Ribonuclease Inhibitor"/>
    <property type="match status" value="1"/>
</dbReference>